<reference evidence="19" key="1">
    <citation type="submission" date="2018-05" db="EMBL/GenBank/DDBJ databases">
        <authorList>
            <person name="Strepis N."/>
        </authorList>
    </citation>
    <scope>NUCLEOTIDE SEQUENCE [LARGE SCALE GENOMIC DNA]</scope>
</reference>
<evidence type="ECO:0000256" key="12">
    <source>
        <dbReference type="ARBA" id="ARBA00023304"/>
    </source>
</evidence>
<dbReference type="GO" id="GO:0030976">
    <property type="term" value="F:thiamine pyrophosphate binding"/>
    <property type="evidence" value="ECO:0007669"/>
    <property type="project" value="UniProtKB-UniRule"/>
</dbReference>
<protein>
    <recommendedName>
        <fullName evidence="4 14">Acetolactate synthase</fullName>
        <ecNumber evidence="4 14">2.2.1.6</ecNumber>
    </recommendedName>
</protein>
<evidence type="ECO:0000256" key="13">
    <source>
        <dbReference type="ARBA" id="ARBA00048670"/>
    </source>
</evidence>
<evidence type="ECO:0000256" key="8">
    <source>
        <dbReference type="ARBA" id="ARBA00022723"/>
    </source>
</evidence>
<dbReference type="Pfam" id="PF02776">
    <property type="entry name" value="TPP_enzyme_N"/>
    <property type="match status" value="1"/>
</dbReference>
<dbReference type="InterPro" id="IPR011766">
    <property type="entry name" value="TPP_enzyme_TPP-bd"/>
</dbReference>
<gene>
    <name evidence="18" type="ORF">TART1_1163</name>
</gene>
<accession>A0A383TFE5</accession>
<evidence type="ECO:0000259" key="15">
    <source>
        <dbReference type="Pfam" id="PF00205"/>
    </source>
</evidence>
<dbReference type="AlphaFoldDB" id="A0A383TFE5"/>
<keyword evidence="9" id="KW-0274">FAD</keyword>
<dbReference type="InterPro" id="IPR012001">
    <property type="entry name" value="Thiamin_PyroP_enz_TPP-bd_dom"/>
</dbReference>
<evidence type="ECO:0000256" key="3">
    <source>
        <dbReference type="ARBA" id="ARBA00007812"/>
    </source>
</evidence>
<sequence>MESEMKTKTKKGVTLLVEALKNEGVEVLFGYPGGAVLHIYDEFYKSESNHVLTRHEQGAVHAADGYARATGKPGVCIVTSGPGATNALTGIATAQMDSIPLIVITGQVHEAGIGKDAFQETDMIGMTTPVTKYNYQVRDAKDIPRIIHEAFYLANTGRKGPVVIDIPKNIGVQEVECEDCTENIGPVRNLPGYNPECLPVPEQVAKVNEAIAASKKPIILAGQGVIHAQAEKELLAFAEYYQIPVVNTLLGLGSFPVKHELALGMGGMHGSYASNMALMECDLLLNFGARFDDRVASDPTNFAPEAVIVHVDIDNAEIGKIMHTDIPVLSDAKLALLMLNDTKLAEVPDHSVWFNHVMDNKKQHPFRYEKSDTFIKPQHVVEYIGELTNGEAIVVTDVGQHQMWAAQYYPFTRGKQLLTSGGLGTMGFGIPAAIGAKMAYPDKTVVCFVGDGGFQMTNQELAILNANRLDVKYFILNNEVLGMVHQWQHLSYDGRFSHSEIPDSPDFVKLADAYGITAARVSDPDEVDEAIQTALDYPGPYVLDILISKDELVLPMVASGRPNNEMKGV</sequence>
<keyword evidence="8 14" id="KW-0479">Metal-binding</keyword>
<name>A0A383TFE5_9LACT</name>
<dbReference type="PANTHER" id="PTHR18968:SF13">
    <property type="entry name" value="ACETOLACTATE SYNTHASE CATALYTIC SUBUNIT, MITOCHONDRIAL"/>
    <property type="match status" value="1"/>
</dbReference>
<evidence type="ECO:0000256" key="9">
    <source>
        <dbReference type="ARBA" id="ARBA00022827"/>
    </source>
</evidence>
<dbReference type="CDD" id="cd02015">
    <property type="entry name" value="TPP_AHAS"/>
    <property type="match status" value="1"/>
</dbReference>
<evidence type="ECO:0000256" key="11">
    <source>
        <dbReference type="ARBA" id="ARBA00023052"/>
    </source>
</evidence>
<comment type="cofactor">
    <cofactor evidence="14">
        <name>thiamine diphosphate</name>
        <dbReference type="ChEBI" id="CHEBI:58937"/>
    </cofactor>
    <text evidence="14">Binds 1 thiamine pyrophosphate per subunit.</text>
</comment>
<dbReference type="PANTHER" id="PTHR18968">
    <property type="entry name" value="THIAMINE PYROPHOSPHATE ENZYMES"/>
    <property type="match status" value="1"/>
</dbReference>
<comment type="pathway">
    <text evidence="2 14">Amino-acid biosynthesis; L-valine biosynthesis; L-valine from pyruvate: step 1/4.</text>
</comment>
<keyword evidence="10 14" id="KW-0460">Magnesium</keyword>
<feature type="domain" description="Thiamine pyrophosphate enzyme TPP-binding" evidence="16">
    <location>
        <begin position="397"/>
        <end position="545"/>
    </location>
</feature>
<dbReference type="InterPro" id="IPR045229">
    <property type="entry name" value="TPP_enz"/>
</dbReference>
<keyword evidence="5 14" id="KW-0028">Amino-acid biosynthesis</keyword>
<dbReference type="Gene3D" id="3.40.50.970">
    <property type="match status" value="2"/>
</dbReference>
<evidence type="ECO:0000256" key="7">
    <source>
        <dbReference type="ARBA" id="ARBA00022679"/>
    </source>
</evidence>
<evidence type="ECO:0000259" key="16">
    <source>
        <dbReference type="Pfam" id="PF02775"/>
    </source>
</evidence>
<evidence type="ECO:0000256" key="14">
    <source>
        <dbReference type="RuleBase" id="RU003591"/>
    </source>
</evidence>
<feature type="domain" description="Thiamine pyrophosphate enzyme N-terminal TPP-binding" evidence="17">
    <location>
        <begin position="11"/>
        <end position="124"/>
    </location>
</feature>
<evidence type="ECO:0000259" key="17">
    <source>
        <dbReference type="Pfam" id="PF02776"/>
    </source>
</evidence>
<dbReference type="GO" id="GO:0003984">
    <property type="term" value="F:acetolactate synthase activity"/>
    <property type="evidence" value="ECO:0007669"/>
    <property type="project" value="UniProtKB-EC"/>
</dbReference>
<dbReference type="EMBL" id="UNRR01000018">
    <property type="protein sequence ID" value="SYZ78379.1"/>
    <property type="molecule type" value="Genomic_DNA"/>
</dbReference>
<dbReference type="EC" id="2.2.1.6" evidence="4 14"/>
<comment type="similarity">
    <text evidence="3 14">Belongs to the TPP enzyme family.</text>
</comment>
<dbReference type="SUPFAM" id="SSF52467">
    <property type="entry name" value="DHS-like NAD/FAD-binding domain"/>
    <property type="match status" value="1"/>
</dbReference>
<keyword evidence="12 14" id="KW-0100">Branched-chain amino acid biosynthesis</keyword>
<dbReference type="Pfam" id="PF00205">
    <property type="entry name" value="TPP_enzyme_M"/>
    <property type="match status" value="1"/>
</dbReference>
<dbReference type="GO" id="GO:0000287">
    <property type="term" value="F:magnesium ion binding"/>
    <property type="evidence" value="ECO:0007669"/>
    <property type="project" value="UniProtKB-UniRule"/>
</dbReference>
<evidence type="ECO:0000256" key="4">
    <source>
        <dbReference type="ARBA" id="ARBA00013145"/>
    </source>
</evidence>
<keyword evidence="11 14" id="KW-0786">Thiamine pyrophosphate</keyword>
<dbReference type="InterPro" id="IPR029035">
    <property type="entry name" value="DHS-like_NAD/FAD-binding_dom"/>
</dbReference>
<dbReference type="GO" id="GO:0009097">
    <property type="term" value="P:isoleucine biosynthetic process"/>
    <property type="evidence" value="ECO:0007669"/>
    <property type="project" value="UniProtKB-UniPathway"/>
</dbReference>
<dbReference type="FunFam" id="3.40.50.1220:FF:000008">
    <property type="entry name" value="Acetolactate synthase"/>
    <property type="match status" value="1"/>
</dbReference>
<evidence type="ECO:0000256" key="5">
    <source>
        <dbReference type="ARBA" id="ARBA00022605"/>
    </source>
</evidence>
<evidence type="ECO:0000256" key="2">
    <source>
        <dbReference type="ARBA" id="ARBA00005025"/>
    </source>
</evidence>
<dbReference type="InterPro" id="IPR039368">
    <property type="entry name" value="AHAS_TPP"/>
</dbReference>
<dbReference type="CDD" id="cd07035">
    <property type="entry name" value="TPP_PYR_POX_like"/>
    <property type="match status" value="1"/>
</dbReference>
<dbReference type="UniPathway" id="UPA00047">
    <property type="reaction ID" value="UER00055"/>
</dbReference>
<dbReference type="SUPFAM" id="SSF52518">
    <property type="entry name" value="Thiamin diphosphate-binding fold (THDP-binding)"/>
    <property type="match status" value="2"/>
</dbReference>
<comment type="catalytic activity">
    <reaction evidence="13 14">
        <text>2 pyruvate + H(+) = (2S)-2-acetolactate + CO2</text>
        <dbReference type="Rhea" id="RHEA:25249"/>
        <dbReference type="ChEBI" id="CHEBI:15361"/>
        <dbReference type="ChEBI" id="CHEBI:15378"/>
        <dbReference type="ChEBI" id="CHEBI:16526"/>
        <dbReference type="ChEBI" id="CHEBI:58476"/>
        <dbReference type="EC" id="2.2.1.6"/>
    </reaction>
</comment>
<dbReference type="FunFam" id="3.40.50.970:FF:000016">
    <property type="entry name" value="Acetolactate synthase"/>
    <property type="match status" value="1"/>
</dbReference>
<dbReference type="GO" id="GO:0005948">
    <property type="term" value="C:acetolactate synthase complex"/>
    <property type="evidence" value="ECO:0007669"/>
    <property type="project" value="TreeGrafter"/>
</dbReference>
<evidence type="ECO:0000256" key="6">
    <source>
        <dbReference type="ARBA" id="ARBA00022630"/>
    </source>
</evidence>
<keyword evidence="7 14" id="KW-0808">Transferase</keyword>
<dbReference type="Gene3D" id="3.40.50.1220">
    <property type="entry name" value="TPP-binding domain"/>
    <property type="match status" value="1"/>
</dbReference>
<evidence type="ECO:0000313" key="19">
    <source>
        <dbReference type="Proteomes" id="UP000262072"/>
    </source>
</evidence>
<keyword evidence="6" id="KW-0285">Flavoprotein</keyword>
<dbReference type="PROSITE" id="PS00187">
    <property type="entry name" value="TPP_ENZYMES"/>
    <property type="match status" value="1"/>
</dbReference>
<comment type="cofactor">
    <cofactor evidence="14">
        <name>Mg(2+)</name>
        <dbReference type="ChEBI" id="CHEBI:18420"/>
    </cofactor>
    <text evidence="14">Binds 1 Mg(2+) ion per subunit.</text>
</comment>
<dbReference type="InterPro" id="IPR000399">
    <property type="entry name" value="TPP-bd_CS"/>
</dbReference>
<dbReference type="FunFam" id="3.40.50.970:FF:000007">
    <property type="entry name" value="Acetolactate synthase"/>
    <property type="match status" value="1"/>
</dbReference>
<dbReference type="UniPathway" id="UPA00049">
    <property type="reaction ID" value="UER00059"/>
</dbReference>
<evidence type="ECO:0000256" key="1">
    <source>
        <dbReference type="ARBA" id="ARBA00004974"/>
    </source>
</evidence>
<dbReference type="NCBIfam" id="TIGR00118">
    <property type="entry name" value="acolac_lg"/>
    <property type="match status" value="1"/>
</dbReference>
<evidence type="ECO:0000256" key="10">
    <source>
        <dbReference type="ARBA" id="ARBA00022842"/>
    </source>
</evidence>
<comment type="pathway">
    <text evidence="1 14">Amino-acid biosynthesis; L-isoleucine biosynthesis; L-isoleucine from 2-oxobutanoate: step 1/4.</text>
</comment>
<dbReference type="InterPro" id="IPR012846">
    <property type="entry name" value="Acetolactate_synth_lsu"/>
</dbReference>
<feature type="domain" description="Thiamine pyrophosphate enzyme central" evidence="15">
    <location>
        <begin position="204"/>
        <end position="337"/>
    </location>
</feature>
<dbReference type="InterPro" id="IPR012000">
    <property type="entry name" value="Thiamin_PyroP_enz_cen_dom"/>
</dbReference>
<dbReference type="Proteomes" id="UP000262072">
    <property type="component" value="Unassembled WGS sequence"/>
</dbReference>
<dbReference type="OrthoDB" id="4494979at2"/>
<proteinExistence type="inferred from homology"/>
<dbReference type="GO" id="GO:0050660">
    <property type="term" value="F:flavin adenine dinucleotide binding"/>
    <property type="evidence" value="ECO:0007669"/>
    <property type="project" value="InterPro"/>
</dbReference>
<dbReference type="GO" id="GO:0009099">
    <property type="term" value="P:L-valine biosynthetic process"/>
    <property type="evidence" value="ECO:0007669"/>
    <property type="project" value="UniProtKB-UniPathway"/>
</dbReference>
<dbReference type="Pfam" id="PF02775">
    <property type="entry name" value="TPP_enzyme_C"/>
    <property type="match status" value="1"/>
</dbReference>
<evidence type="ECO:0000313" key="18">
    <source>
        <dbReference type="EMBL" id="SYZ78379.1"/>
    </source>
</evidence>
<dbReference type="InterPro" id="IPR029061">
    <property type="entry name" value="THDP-binding"/>
</dbReference>
<organism evidence="18 19">
    <name type="scientific">Trichococcus shcherbakoviae</name>
    <dbReference type="NCBI Taxonomy" id="2094020"/>
    <lineage>
        <taxon>Bacteria</taxon>
        <taxon>Bacillati</taxon>
        <taxon>Bacillota</taxon>
        <taxon>Bacilli</taxon>
        <taxon>Lactobacillales</taxon>
        <taxon>Carnobacteriaceae</taxon>
        <taxon>Trichococcus</taxon>
    </lineage>
</organism>